<dbReference type="EMBL" id="JSAN01000133">
    <property type="protein sequence ID" value="KIC70849.1"/>
    <property type="molecule type" value="Genomic_DNA"/>
</dbReference>
<proteinExistence type="predicted"/>
<organism evidence="1 2">
    <name type="scientific">Candidatus Protochlamydia amoebophila</name>
    <dbReference type="NCBI Taxonomy" id="362787"/>
    <lineage>
        <taxon>Bacteria</taxon>
        <taxon>Pseudomonadati</taxon>
        <taxon>Chlamydiota</taxon>
        <taxon>Chlamydiia</taxon>
        <taxon>Parachlamydiales</taxon>
        <taxon>Parachlamydiaceae</taxon>
        <taxon>Candidatus Protochlamydia</taxon>
    </lineage>
</organism>
<sequence length="63" mass="7218">MRTIQAAPLASWSLKKINIVDWLNIQISQSAVKKMAEISNFELNHLQIHNNPFLLFSTINLLV</sequence>
<dbReference type="AlphaFoldDB" id="A0A0C1GZ34"/>
<name>A0A0C1GZ34_9BACT</name>
<comment type="caution">
    <text evidence="1">The sequence shown here is derived from an EMBL/GenBank/DDBJ whole genome shotgun (WGS) entry which is preliminary data.</text>
</comment>
<gene>
    <name evidence="1" type="ORF">DB44_FL00090</name>
</gene>
<evidence type="ECO:0000313" key="2">
    <source>
        <dbReference type="Proteomes" id="UP000031465"/>
    </source>
</evidence>
<protein>
    <submittedName>
        <fullName evidence="1">Uncharacterized protein</fullName>
    </submittedName>
</protein>
<evidence type="ECO:0000313" key="1">
    <source>
        <dbReference type="EMBL" id="KIC70849.1"/>
    </source>
</evidence>
<accession>A0A0C1GZ34</accession>
<dbReference type="Proteomes" id="UP000031465">
    <property type="component" value="Unassembled WGS sequence"/>
</dbReference>
<reference evidence="1 2" key="1">
    <citation type="journal article" date="2014" name="Mol. Biol. Evol.">
        <title>Massive expansion of Ubiquitination-related gene families within the Chlamydiae.</title>
        <authorList>
            <person name="Domman D."/>
            <person name="Collingro A."/>
            <person name="Lagkouvardos I."/>
            <person name="Gehre L."/>
            <person name="Weinmaier T."/>
            <person name="Rattei T."/>
            <person name="Subtil A."/>
            <person name="Horn M."/>
        </authorList>
    </citation>
    <scope>NUCLEOTIDE SEQUENCE [LARGE SCALE GENOMIC DNA]</scope>
    <source>
        <strain evidence="1 2">EI2</strain>
    </source>
</reference>